<accession>A0A0G4G8X4</accession>
<organism evidence="1">
    <name type="scientific">Chromera velia CCMP2878</name>
    <dbReference type="NCBI Taxonomy" id="1169474"/>
    <lineage>
        <taxon>Eukaryota</taxon>
        <taxon>Sar</taxon>
        <taxon>Alveolata</taxon>
        <taxon>Colpodellida</taxon>
        <taxon>Chromeraceae</taxon>
        <taxon>Chromera</taxon>
    </lineage>
</organism>
<dbReference type="AlphaFoldDB" id="A0A0G4G8X4"/>
<dbReference type="EMBL" id="CDMZ01000977">
    <property type="protein sequence ID" value="CEM24969.1"/>
    <property type="molecule type" value="Genomic_DNA"/>
</dbReference>
<gene>
    <name evidence="1" type="ORF">Cvel_20719</name>
</gene>
<name>A0A0G4G8X4_9ALVE</name>
<protein>
    <submittedName>
        <fullName evidence="1">Uncharacterized protein</fullName>
    </submittedName>
</protein>
<evidence type="ECO:0000313" key="1">
    <source>
        <dbReference type="EMBL" id="CEM24969.1"/>
    </source>
</evidence>
<sequence>MLNKALPLPHCLTTLTGKKVYVFDRVDAEAEPLETGVMDDVQRVFDQHRFEHIQNGDFILVPDASGGELYEASTLPQRGEAGLTVELHQSPSLTDSQGPQAAGASCMGVWASPSPLPVGGPSSMTTPSCLHGTVLQSQTPPMQAFGSAARSSSSSSTCVSVFTNSHTPSPTDFFACPLSPTTQASACSHPEAQSRGVSQSLQPGSGICGDVDMASGGGTFAPSPGLPLSPVSASAGNGVDMMVQQTAGRHSQTGRTVLTLFLRRIYSLSLVKPEEDAELLSQVARERAQQSVSGALEGGYTYSGVVCQGYF</sequence>
<reference evidence="1" key="1">
    <citation type="submission" date="2014-11" db="EMBL/GenBank/DDBJ databases">
        <authorList>
            <person name="Otto D Thomas"/>
            <person name="Naeem Raeece"/>
        </authorList>
    </citation>
    <scope>NUCLEOTIDE SEQUENCE</scope>
</reference>
<proteinExistence type="predicted"/>
<dbReference type="VEuPathDB" id="CryptoDB:Cvel_20719"/>